<dbReference type="AlphaFoldDB" id="A0A4V6AVS5"/>
<evidence type="ECO:0000313" key="1">
    <source>
        <dbReference type="EMBL" id="TKT00993.1"/>
    </source>
</evidence>
<evidence type="ECO:0000313" key="2">
    <source>
        <dbReference type="Proteomes" id="UP000305929"/>
    </source>
</evidence>
<dbReference type="EMBL" id="SZNQ01000001">
    <property type="protein sequence ID" value="TKT00993.1"/>
    <property type="molecule type" value="Genomic_DNA"/>
</dbReference>
<dbReference type="OrthoDB" id="4854145at2"/>
<gene>
    <name evidence="1" type="ORF">E4U91_13280</name>
</gene>
<organism evidence="1 2">
    <name type="scientific">Streptomyces lasalocidi</name>
    <name type="common">Streptomyces lasaliensis</name>
    <dbReference type="NCBI Taxonomy" id="324833"/>
    <lineage>
        <taxon>Bacteria</taxon>
        <taxon>Bacillati</taxon>
        <taxon>Actinomycetota</taxon>
        <taxon>Actinomycetes</taxon>
        <taxon>Kitasatosporales</taxon>
        <taxon>Streptomycetaceae</taxon>
        <taxon>Streptomyces</taxon>
    </lineage>
</organism>
<dbReference type="RefSeq" id="WP_137307051.1">
    <property type="nucleotide sequence ID" value="NZ_SZNQ01000001.1"/>
</dbReference>
<dbReference type="InterPro" id="IPR025534">
    <property type="entry name" value="DUF4420"/>
</dbReference>
<proteinExistence type="predicted"/>
<reference evidence="1 2" key="1">
    <citation type="submission" date="2019-04" db="EMBL/GenBank/DDBJ databases">
        <title>Streptomyces lasaliensis sp. nov., an Actinomycete isolated from soil which produces the polyether antibiotic lasalocid.</title>
        <authorList>
            <person name="Erwin G."/>
            <person name="Haber C."/>
        </authorList>
    </citation>
    <scope>NUCLEOTIDE SEQUENCE [LARGE SCALE GENOMIC DNA]</scope>
    <source>
        <strain evidence="1 2">X-537</strain>
    </source>
</reference>
<dbReference type="Proteomes" id="UP000305929">
    <property type="component" value="Unassembled WGS sequence"/>
</dbReference>
<name>A0A4V6AVS5_STRLS</name>
<keyword evidence="2" id="KW-1185">Reference proteome</keyword>
<comment type="caution">
    <text evidence="1">The sequence shown here is derived from an EMBL/GenBank/DDBJ whole genome shotgun (WGS) entry which is preliminary data.</text>
</comment>
<sequence length="341" mass="37992">MSEEALRRLVDEHWNALSARPSTSERRLRVSPLPIDTDEGPLAAAVDHQGHRHLLLPISTQRTIRSGLDGPVLHLRKRPLEDEDSYQMYADLACLRSDLDDLFTGLCVDVLRTVEAARDNPVKGLYRVLDRWKALFQTHGAALGPEQLAGLFAELLVLDRLLRRDPGAHRLWLGPKGHRHDFSTGGTAIEVKAGTDVKGPKPRIHGLDQLEAPIDGALWLVWFGLNRVTTTTAGMGFVELVEQNLRRCDDESALLGLLAEAGYRTFEADRYRDVRFAVGDEKWYEVDENFPGLTRSALSSAGLTSQVHDVEYTIDLTGETPSVLTDELVSHVIDRIVEEPA</sequence>
<accession>A0A4V6AVS5</accession>
<protein>
    <submittedName>
        <fullName evidence="1">PD-(D/E)XK motif protein</fullName>
    </submittedName>
</protein>
<dbReference type="Pfam" id="PF14390">
    <property type="entry name" value="DUF4420"/>
    <property type="match status" value="1"/>
</dbReference>